<dbReference type="EMBL" id="QREG01000003">
    <property type="protein sequence ID" value="REE01486.1"/>
    <property type="molecule type" value="Genomic_DNA"/>
</dbReference>
<evidence type="ECO:0000313" key="2">
    <source>
        <dbReference type="Proteomes" id="UP000256779"/>
    </source>
</evidence>
<evidence type="ECO:0000313" key="1">
    <source>
        <dbReference type="EMBL" id="REE01486.1"/>
    </source>
</evidence>
<keyword evidence="2" id="KW-1185">Reference proteome</keyword>
<dbReference type="Proteomes" id="UP000256779">
    <property type="component" value="Unassembled WGS sequence"/>
</dbReference>
<accession>A0A3D9L866</accession>
<sequence length="61" mass="7236">MESAHTPKMTQFPEIALGFDSQKLRNYFLYRRQNGRKLPLSTDQIIRQLKVQSIHGMKLFK</sequence>
<reference evidence="1 2" key="1">
    <citation type="submission" date="2018-07" db="EMBL/GenBank/DDBJ databases">
        <title>Genomic Encyclopedia of Type Strains, Phase IV (KMG-IV): sequencing the most valuable type-strain genomes for metagenomic binning, comparative biology and taxonomic classification.</title>
        <authorList>
            <person name="Goeker M."/>
        </authorList>
    </citation>
    <scope>NUCLEOTIDE SEQUENCE [LARGE SCALE GENOMIC DNA]</scope>
    <source>
        <strain evidence="1 2">DSM 4134</strain>
    </source>
</reference>
<gene>
    <name evidence="1" type="ORF">C7460_1032</name>
</gene>
<dbReference type="AlphaFoldDB" id="A0A3D9L866"/>
<organism evidence="1 2">
    <name type="scientific">Marinoscillum furvescens DSM 4134</name>
    <dbReference type="NCBI Taxonomy" id="1122208"/>
    <lineage>
        <taxon>Bacteria</taxon>
        <taxon>Pseudomonadati</taxon>
        <taxon>Bacteroidota</taxon>
        <taxon>Cytophagia</taxon>
        <taxon>Cytophagales</taxon>
        <taxon>Reichenbachiellaceae</taxon>
        <taxon>Marinoscillum</taxon>
    </lineage>
</organism>
<proteinExistence type="predicted"/>
<name>A0A3D9L866_MARFU</name>
<protein>
    <submittedName>
        <fullName evidence="1">Uncharacterized protein</fullName>
    </submittedName>
</protein>
<comment type="caution">
    <text evidence="1">The sequence shown here is derived from an EMBL/GenBank/DDBJ whole genome shotgun (WGS) entry which is preliminary data.</text>
</comment>